<gene>
    <name evidence="1" type="ORF">WQQ_37690</name>
</gene>
<organism evidence="1 2">
    <name type="scientific">Hydrocarboniphaga effusa AP103</name>
    <dbReference type="NCBI Taxonomy" id="1172194"/>
    <lineage>
        <taxon>Bacteria</taxon>
        <taxon>Pseudomonadati</taxon>
        <taxon>Pseudomonadota</taxon>
        <taxon>Gammaproteobacteria</taxon>
        <taxon>Nevskiales</taxon>
        <taxon>Nevskiaceae</taxon>
        <taxon>Hydrocarboniphaga</taxon>
    </lineage>
</organism>
<dbReference type="EMBL" id="AKGD01000003">
    <property type="protein sequence ID" value="EIT68574.1"/>
    <property type="molecule type" value="Genomic_DNA"/>
</dbReference>
<dbReference type="RefSeq" id="WP_007186704.1">
    <property type="nucleotide sequence ID" value="NZ_AKGD01000003.1"/>
</dbReference>
<reference evidence="1 2" key="1">
    <citation type="journal article" date="2012" name="J. Bacteriol.">
        <title>Genome Sequence of n-Alkane-Degrading Hydrocarboniphaga effusa Strain AP103T (ATCC BAA-332T).</title>
        <authorList>
            <person name="Chang H.K."/>
            <person name="Zylstra G.J."/>
            <person name="Chae J.C."/>
        </authorList>
    </citation>
    <scope>NUCLEOTIDE SEQUENCE [LARGE SCALE GENOMIC DNA]</scope>
    <source>
        <strain evidence="1 2">AP103</strain>
    </source>
</reference>
<evidence type="ECO:0000313" key="1">
    <source>
        <dbReference type="EMBL" id="EIT68574.1"/>
    </source>
</evidence>
<protein>
    <submittedName>
        <fullName evidence="1">Uncharacterized protein</fullName>
    </submittedName>
</protein>
<sequence>MSQTFVSLPNFIPSLPDIDASLATIEQAFASFITLDPDVRQSIRKMGDKS</sequence>
<comment type="caution">
    <text evidence="1">The sequence shown here is derived from an EMBL/GenBank/DDBJ whole genome shotgun (WGS) entry which is preliminary data.</text>
</comment>
<dbReference type="OrthoDB" id="5573309at2"/>
<evidence type="ECO:0000313" key="2">
    <source>
        <dbReference type="Proteomes" id="UP000003704"/>
    </source>
</evidence>
<name>I7Z9R7_9GAMM</name>
<dbReference type="AlphaFoldDB" id="I7Z9R7"/>
<keyword evidence="2" id="KW-1185">Reference proteome</keyword>
<dbReference type="Proteomes" id="UP000003704">
    <property type="component" value="Unassembled WGS sequence"/>
</dbReference>
<proteinExistence type="predicted"/>
<accession>I7Z9R7</accession>